<evidence type="ECO:0000313" key="2">
    <source>
        <dbReference type="Proteomes" id="UP000261032"/>
    </source>
</evidence>
<name>A0A3E3E5F7_9FIRM</name>
<gene>
    <name evidence="1" type="ORF">DXB93_19090</name>
</gene>
<proteinExistence type="predicted"/>
<comment type="caution">
    <text evidence="1">The sequence shown here is derived from an EMBL/GenBank/DDBJ whole genome shotgun (WGS) entry which is preliminary data.</text>
</comment>
<protein>
    <submittedName>
        <fullName evidence="1">Uncharacterized protein</fullName>
    </submittedName>
</protein>
<accession>A0A3E3E5F7</accession>
<dbReference type="RefSeq" id="WP_117582735.1">
    <property type="nucleotide sequence ID" value="NZ_AP031443.1"/>
</dbReference>
<sequence length="231" mass="26790">MLNDNDKSNNCKRKVNIKLSIENVKVVLNRVSELMLDHAYSVGANISSFSASVIRMSDGSLESGDYKFIKSVCKSNSNEDYICRILEAVNMLKNEKQKNVIILRYFYNATFNEIRYGYYDPVDDVEFEPIWQVYKLRDNALAELIYLIDDVLVYEDENIRSKNTKTVKESKSKERIPVNYVAKNGMHGTIRLKDYEDFLNWSKRMKIFKEVELTDETIKNVKAVFGVKGAT</sequence>
<dbReference type="AlphaFoldDB" id="A0A3E3E5F7"/>
<evidence type="ECO:0000313" key="1">
    <source>
        <dbReference type="EMBL" id="RGD76128.1"/>
    </source>
</evidence>
<organism evidence="1 2">
    <name type="scientific">Thomasclavelia ramosa</name>
    <dbReference type="NCBI Taxonomy" id="1547"/>
    <lineage>
        <taxon>Bacteria</taxon>
        <taxon>Bacillati</taxon>
        <taxon>Bacillota</taxon>
        <taxon>Erysipelotrichia</taxon>
        <taxon>Erysipelotrichales</taxon>
        <taxon>Coprobacillaceae</taxon>
        <taxon>Thomasclavelia</taxon>
    </lineage>
</organism>
<dbReference type="Proteomes" id="UP000261032">
    <property type="component" value="Unassembled WGS sequence"/>
</dbReference>
<dbReference type="EMBL" id="QUSL01000082">
    <property type="protein sequence ID" value="RGD76128.1"/>
    <property type="molecule type" value="Genomic_DNA"/>
</dbReference>
<reference evidence="1 2" key="1">
    <citation type="submission" date="2018-08" db="EMBL/GenBank/DDBJ databases">
        <title>A genome reference for cultivated species of the human gut microbiota.</title>
        <authorList>
            <person name="Zou Y."/>
            <person name="Xue W."/>
            <person name="Luo G."/>
        </authorList>
    </citation>
    <scope>NUCLEOTIDE SEQUENCE [LARGE SCALE GENOMIC DNA]</scope>
    <source>
        <strain evidence="1 2">OM06-4</strain>
    </source>
</reference>